<organism evidence="1 2">
    <name type="scientific">Leishmania mexicana (strain MHOM/GT/2001/U1103)</name>
    <dbReference type="NCBI Taxonomy" id="929439"/>
    <lineage>
        <taxon>Eukaryota</taxon>
        <taxon>Discoba</taxon>
        <taxon>Euglenozoa</taxon>
        <taxon>Kinetoplastea</taxon>
        <taxon>Metakinetoplastina</taxon>
        <taxon>Trypanosomatida</taxon>
        <taxon>Trypanosomatidae</taxon>
        <taxon>Leishmaniinae</taxon>
        <taxon>Leishmania</taxon>
    </lineage>
</organism>
<proteinExistence type="predicted"/>
<keyword evidence="2" id="KW-1185">Reference proteome</keyword>
<protein>
    <submittedName>
        <fullName evidence="1">Uncharacterized protein</fullName>
    </submittedName>
</protein>
<dbReference type="Proteomes" id="UP000007259">
    <property type="component" value="Chromosome 20"/>
</dbReference>
<dbReference type="RefSeq" id="XP_003875235.1">
    <property type="nucleotide sequence ID" value="XM_003875186.1"/>
</dbReference>
<dbReference type="EMBL" id="FR799573">
    <property type="protein sequence ID" value="CBZ26743.1"/>
    <property type="molecule type" value="Genomic_DNA"/>
</dbReference>
<dbReference type="GeneID" id="13448690"/>
<accession>E9AUW2</accession>
<dbReference type="OrthoDB" id="265139at2759"/>
<gene>
    <name evidence="1" type="ORF">LMXM_20_1610</name>
</gene>
<dbReference type="AlphaFoldDB" id="E9AUW2"/>
<dbReference type="PhylomeDB" id="E9AUW2"/>
<dbReference type="KEGG" id="lmi:LMXM_20_1610"/>
<sequence length="256" mass="28172">MREDTLPLASCCLLFLPVTQVHISFSPLMMASLSVAYISGTTLSQFLGAAFSCMGGRKYICKLYGFIQNVREITDDQVTRENRGVVILGATPMGYSGTSAGMQNMGYLTICHSPSHKLSYTDTQKLQRKPEPHDATQQVLMYITKEMKSDGTARVLYSVYEAGVQPLTPLKLKVDNLVGVLEGFTKLSNAFARNVSLTAALPDNVDAGNEIERVGFQDPDQNELEALAQEKADLTKRILELNRKLLSCEKSEMSGM</sequence>
<dbReference type="OMA" id="QNMGYLT"/>
<dbReference type="VEuPathDB" id="TriTrypDB:LmxM.20.1610"/>
<reference evidence="1 2" key="1">
    <citation type="journal article" date="2011" name="Genome Res.">
        <title>Chromosome and gene copy number variation allow major structural change between species and strains of Leishmania.</title>
        <authorList>
            <person name="Rogers M.B."/>
            <person name="Hilley J.D."/>
            <person name="Dickens N.J."/>
            <person name="Wilkes J."/>
            <person name="Bates P.A."/>
            <person name="Depledge D.P."/>
            <person name="Harris D."/>
            <person name="Her Y."/>
            <person name="Herzyk P."/>
            <person name="Imamura H."/>
            <person name="Otto T.D."/>
            <person name="Sanders M."/>
            <person name="Seeger K."/>
            <person name="Dujardin J.C."/>
            <person name="Berriman M."/>
            <person name="Smith D.F."/>
            <person name="Hertz-Fowler C."/>
            <person name="Mottram J.C."/>
        </authorList>
    </citation>
    <scope>NUCLEOTIDE SEQUENCE [LARGE SCALE GENOMIC DNA]</scope>
    <source>
        <strain evidence="1 2">MHOM/GT/2001/U1103</strain>
    </source>
</reference>
<name>E9AUW2_LEIMU</name>
<evidence type="ECO:0000313" key="1">
    <source>
        <dbReference type="EMBL" id="CBZ26743.1"/>
    </source>
</evidence>
<evidence type="ECO:0000313" key="2">
    <source>
        <dbReference type="Proteomes" id="UP000007259"/>
    </source>
</evidence>